<accession>K0SDI9</accession>
<dbReference type="EMBL" id="AGNL01023809">
    <property type="protein sequence ID" value="EJK59026.1"/>
    <property type="molecule type" value="Genomic_DNA"/>
</dbReference>
<protein>
    <submittedName>
        <fullName evidence="2">Uncharacterized protein</fullName>
    </submittedName>
</protein>
<evidence type="ECO:0000313" key="2">
    <source>
        <dbReference type="EMBL" id="EJK59026.1"/>
    </source>
</evidence>
<dbReference type="Proteomes" id="UP000266841">
    <property type="component" value="Unassembled WGS sequence"/>
</dbReference>
<organism evidence="2 3">
    <name type="scientific">Thalassiosira oceanica</name>
    <name type="common">Marine diatom</name>
    <dbReference type="NCBI Taxonomy" id="159749"/>
    <lineage>
        <taxon>Eukaryota</taxon>
        <taxon>Sar</taxon>
        <taxon>Stramenopiles</taxon>
        <taxon>Ochrophyta</taxon>
        <taxon>Bacillariophyta</taxon>
        <taxon>Coscinodiscophyceae</taxon>
        <taxon>Thalassiosirophycidae</taxon>
        <taxon>Thalassiosirales</taxon>
        <taxon>Thalassiosiraceae</taxon>
        <taxon>Thalassiosira</taxon>
    </lineage>
</organism>
<evidence type="ECO:0000313" key="3">
    <source>
        <dbReference type="Proteomes" id="UP000266841"/>
    </source>
</evidence>
<dbReference type="OrthoDB" id="75801at2759"/>
<evidence type="ECO:0000256" key="1">
    <source>
        <dbReference type="SAM" id="MobiDB-lite"/>
    </source>
</evidence>
<feature type="region of interest" description="Disordered" evidence="1">
    <location>
        <begin position="115"/>
        <end position="147"/>
    </location>
</feature>
<name>K0SDI9_THAOC</name>
<gene>
    <name evidence="2" type="ORF">THAOC_20808</name>
</gene>
<feature type="region of interest" description="Disordered" evidence="1">
    <location>
        <begin position="86"/>
        <end position="105"/>
    </location>
</feature>
<keyword evidence="3" id="KW-1185">Reference proteome</keyword>
<feature type="compositionally biased region" description="Polar residues" evidence="1">
    <location>
        <begin position="86"/>
        <end position="95"/>
    </location>
</feature>
<sequence>MSDSDKGARGGDPFCEVRFEQVRLSLAEELQAREDSLVESLETKRFRLWAEINSVRLEQFICFWSRPSSRRRTTYFKNKLKNWETNQNRGSSQGSLGRRHSAGCYGKRGSLQAQYGKVEKQHQGAAAPGERRPVPRQGFPRELRNRV</sequence>
<feature type="compositionally biased region" description="Basic and acidic residues" evidence="1">
    <location>
        <begin position="129"/>
        <end position="147"/>
    </location>
</feature>
<comment type="caution">
    <text evidence="2">The sequence shown here is derived from an EMBL/GenBank/DDBJ whole genome shotgun (WGS) entry which is preliminary data.</text>
</comment>
<reference evidence="2 3" key="1">
    <citation type="journal article" date="2012" name="Genome Biol.">
        <title>Genome and low-iron response of an oceanic diatom adapted to chronic iron limitation.</title>
        <authorList>
            <person name="Lommer M."/>
            <person name="Specht M."/>
            <person name="Roy A.S."/>
            <person name="Kraemer L."/>
            <person name="Andreson R."/>
            <person name="Gutowska M.A."/>
            <person name="Wolf J."/>
            <person name="Bergner S.V."/>
            <person name="Schilhabel M.B."/>
            <person name="Klostermeier U.C."/>
            <person name="Beiko R.G."/>
            <person name="Rosenstiel P."/>
            <person name="Hippler M."/>
            <person name="Laroche J."/>
        </authorList>
    </citation>
    <scope>NUCLEOTIDE SEQUENCE [LARGE SCALE GENOMIC DNA]</scope>
    <source>
        <strain evidence="2 3">CCMP1005</strain>
    </source>
</reference>
<proteinExistence type="predicted"/>
<dbReference type="AlphaFoldDB" id="K0SDI9"/>